<evidence type="ECO:0000313" key="1">
    <source>
        <dbReference type="EMBL" id="PWN59955.1"/>
    </source>
</evidence>
<proteinExistence type="predicted"/>
<evidence type="ECO:0000313" key="2">
    <source>
        <dbReference type="Proteomes" id="UP000236182"/>
    </source>
</evidence>
<comment type="caution">
    <text evidence="1">The sequence shown here is derived from an EMBL/GenBank/DDBJ whole genome shotgun (WGS) entry which is preliminary data.</text>
</comment>
<dbReference type="InterPro" id="IPR025624">
    <property type="entry name" value="PcfK"/>
</dbReference>
<name>A0A316WEU1_9FLAO</name>
<protein>
    <recommendedName>
        <fullName evidence="3">PcfK-like protein</fullName>
    </recommendedName>
</protein>
<dbReference type="EMBL" id="PPEI02000009">
    <property type="protein sequence ID" value="PWN59955.1"/>
    <property type="molecule type" value="Genomic_DNA"/>
</dbReference>
<gene>
    <name evidence="1" type="ORF">C1638_020525</name>
</gene>
<keyword evidence="2" id="KW-1185">Reference proteome</keyword>
<accession>A0A316WEU1</accession>
<sequence>MKGSNNFEAAIAAFLNEEQKVNEELAIALQDESKSIAKCCDYIIQEVRKQNVSVMTNEEVFSLANKYYFSKEETIIKKVNCRVVVTGVPGIVPPIKDNKTENNTKPKKTANKQSNATQLSIFDLIS</sequence>
<dbReference type="OrthoDB" id="713714at2"/>
<organism evidence="1 2">
    <name type="scientific">Chryseobacterium oncorhynchi</name>
    <dbReference type="NCBI Taxonomy" id="741074"/>
    <lineage>
        <taxon>Bacteria</taxon>
        <taxon>Pseudomonadati</taxon>
        <taxon>Bacteroidota</taxon>
        <taxon>Flavobacteriia</taxon>
        <taxon>Flavobacteriales</taxon>
        <taxon>Weeksellaceae</taxon>
        <taxon>Chryseobacterium group</taxon>
        <taxon>Chryseobacterium</taxon>
    </lineage>
</organism>
<dbReference type="Proteomes" id="UP000236182">
    <property type="component" value="Unassembled WGS sequence"/>
</dbReference>
<dbReference type="RefSeq" id="WP_109623800.1">
    <property type="nucleotide sequence ID" value="NZ_PPEI02000009.1"/>
</dbReference>
<evidence type="ECO:0008006" key="3">
    <source>
        <dbReference type="Google" id="ProtNLM"/>
    </source>
</evidence>
<dbReference type="Pfam" id="PF14058">
    <property type="entry name" value="PcfK"/>
    <property type="match status" value="1"/>
</dbReference>
<dbReference type="AlphaFoldDB" id="A0A316WEU1"/>
<reference evidence="1" key="1">
    <citation type="submission" date="2018-04" db="EMBL/GenBank/DDBJ databases">
        <title>Draft Genome Sequences of Chryseobacterium lactis NCTC11390T isolated from milk, Chryseobacterium oncorhynchi 701B-08T from rainbow trout, and Chryseobacterium viscerum 687B-08T from diseased fish.</title>
        <authorList>
            <person name="Jeong J.-J."/>
            <person name="Lee Y.J."/>
            <person name="Pathiraja D."/>
            <person name="Park B."/>
            <person name="Choi I.-G."/>
            <person name="Kim K.D."/>
        </authorList>
    </citation>
    <scope>NUCLEOTIDE SEQUENCE [LARGE SCALE GENOMIC DNA]</scope>
    <source>
        <strain evidence="1">701B-08</strain>
    </source>
</reference>